<accession>A0A0R3QRJ0</accession>
<sequence length="48" mass="5061">MSAEVNCMTGGNSGIHHQQEEPITDGMENNVVLTTTPAAVKSISTEET</sequence>
<organism evidence="4">
    <name type="scientific">Brugia timori</name>
    <dbReference type="NCBI Taxonomy" id="42155"/>
    <lineage>
        <taxon>Eukaryota</taxon>
        <taxon>Metazoa</taxon>
        <taxon>Ecdysozoa</taxon>
        <taxon>Nematoda</taxon>
        <taxon>Chromadorea</taxon>
        <taxon>Rhabditida</taxon>
        <taxon>Spirurina</taxon>
        <taxon>Spiruromorpha</taxon>
        <taxon>Filarioidea</taxon>
        <taxon>Onchocercidae</taxon>
        <taxon>Brugia</taxon>
    </lineage>
</organism>
<name>A0A0R3QRJ0_9BILA</name>
<reference evidence="4" key="1">
    <citation type="submission" date="2017-02" db="UniProtKB">
        <authorList>
            <consortium name="WormBaseParasite"/>
        </authorList>
    </citation>
    <scope>IDENTIFICATION</scope>
</reference>
<evidence type="ECO:0000313" key="3">
    <source>
        <dbReference type="Proteomes" id="UP000280834"/>
    </source>
</evidence>
<dbReference type="Proteomes" id="UP000280834">
    <property type="component" value="Unassembled WGS sequence"/>
</dbReference>
<dbReference type="STRING" id="42155.A0A0R3QRJ0"/>
<dbReference type="AlphaFoldDB" id="A0A0R3QRJ0"/>
<evidence type="ECO:0000256" key="1">
    <source>
        <dbReference type="SAM" id="MobiDB-lite"/>
    </source>
</evidence>
<dbReference type="WBParaSite" id="BTMF_0001033401-mRNA-1">
    <property type="protein sequence ID" value="BTMF_0001033401-mRNA-1"/>
    <property type="gene ID" value="BTMF_0001033401"/>
</dbReference>
<evidence type="ECO:0000313" key="4">
    <source>
        <dbReference type="WBParaSite" id="BTMF_0001033401-mRNA-1"/>
    </source>
</evidence>
<feature type="region of interest" description="Disordered" evidence="1">
    <location>
        <begin position="1"/>
        <end position="26"/>
    </location>
</feature>
<reference evidence="2 3" key="2">
    <citation type="submission" date="2018-11" db="EMBL/GenBank/DDBJ databases">
        <authorList>
            <consortium name="Pathogen Informatics"/>
        </authorList>
    </citation>
    <scope>NUCLEOTIDE SEQUENCE [LARGE SCALE GENOMIC DNA]</scope>
</reference>
<protein>
    <submittedName>
        <fullName evidence="4">Elf-1_N domain-containing protein</fullName>
    </submittedName>
</protein>
<gene>
    <name evidence="2" type="ORF">BTMF_LOCUS8376</name>
</gene>
<evidence type="ECO:0000313" key="2">
    <source>
        <dbReference type="EMBL" id="VDO27967.1"/>
    </source>
</evidence>
<proteinExistence type="predicted"/>
<keyword evidence="3" id="KW-1185">Reference proteome</keyword>
<dbReference type="EMBL" id="UZAG01016376">
    <property type="protein sequence ID" value="VDO27967.1"/>
    <property type="molecule type" value="Genomic_DNA"/>
</dbReference>